<evidence type="ECO:0000256" key="1">
    <source>
        <dbReference type="SAM" id="MobiDB-lite"/>
    </source>
</evidence>
<accession>A0A8T2LMN0</accession>
<comment type="caution">
    <text evidence="2">The sequence shown here is derived from an EMBL/GenBank/DDBJ whole genome shotgun (WGS) entry which is preliminary data.</text>
</comment>
<organism evidence="2 3">
    <name type="scientific">Astyanax mexicanus</name>
    <name type="common">Blind cave fish</name>
    <name type="synonym">Astyanax fasciatus mexicanus</name>
    <dbReference type="NCBI Taxonomy" id="7994"/>
    <lineage>
        <taxon>Eukaryota</taxon>
        <taxon>Metazoa</taxon>
        <taxon>Chordata</taxon>
        <taxon>Craniata</taxon>
        <taxon>Vertebrata</taxon>
        <taxon>Euteleostomi</taxon>
        <taxon>Actinopterygii</taxon>
        <taxon>Neopterygii</taxon>
        <taxon>Teleostei</taxon>
        <taxon>Ostariophysi</taxon>
        <taxon>Characiformes</taxon>
        <taxon>Characoidei</taxon>
        <taxon>Acestrorhamphidae</taxon>
        <taxon>Acestrorhamphinae</taxon>
        <taxon>Astyanax</taxon>
    </lineage>
</organism>
<name>A0A8T2LMN0_ASTMX</name>
<reference evidence="2 3" key="1">
    <citation type="submission" date="2021-07" db="EMBL/GenBank/DDBJ databases">
        <authorList>
            <person name="Imarazene B."/>
            <person name="Zahm M."/>
            <person name="Klopp C."/>
            <person name="Cabau C."/>
            <person name="Beille S."/>
            <person name="Jouanno E."/>
            <person name="Castinel A."/>
            <person name="Lluch J."/>
            <person name="Gil L."/>
            <person name="Kuchtly C."/>
            <person name="Lopez Roques C."/>
            <person name="Donnadieu C."/>
            <person name="Parrinello H."/>
            <person name="Journot L."/>
            <person name="Du K."/>
            <person name="Schartl M."/>
            <person name="Retaux S."/>
            <person name="Guiguen Y."/>
        </authorList>
    </citation>
    <scope>NUCLEOTIDE SEQUENCE [LARGE SCALE GENOMIC DNA]</scope>
    <source>
        <strain evidence="2">Pach_M1</strain>
        <tissue evidence="2">Testis</tissue>
    </source>
</reference>
<proteinExistence type="predicted"/>
<dbReference type="InterPro" id="IPR008160">
    <property type="entry name" value="Collagen"/>
</dbReference>
<sequence length="88" mass="9445">MCSKFTDQIQFNLSSSTLALLDCLAQQIEFEAGDCSFIHLCFISSFSGTQGDRGFPGLQGNMGFPGMQGHEGPPGPVGPKVHHRQTSI</sequence>
<feature type="region of interest" description="Disordered" evidence="1">
    <location>
        <begin position="55"/>
        <end position="88"/>
    </location>
</feature>
<dbReference type="AlphaFoldDB" id="A0A8T2LMN0"/>
<gene>
    <name evidence="2" type="ORF">AMEX_G14033</name>
</gene>
<dbReference type="Pfam" id="PF01391">
    <property type="entry name" value="Collagen"/>
    <property type="match status" value="1"/>
</dbReference>
<dbReference type="Proteomes" id="UP000752171">
    <property type="component" value="Unassembled WGS sequence"/>
</dbReference>
<evidence type="ECO:0000313" key="2">
    <source>
        <dbReference type="EMBL" id="KAG9271152.1"/>
    </source>
</evidence>
<dbReference type="EMBL" id="JAICCE010000011">
    <property type="protein sequence ID" value="KAG9271152.1"/>
    <property type="molecule type" value="Genomic_DNA"/>
</dbReference>
<evidence type="ECO:0000313" key="3">
    <source>
        <dbReference type="Proteomes" id="UP000752171"/>
    </source>
</evidence>
<protein>
    <submittedName>
        <fullName evidence="2">Uncharacterized protein</fullName>
    </submittedName>
</protein>